<evidence type="ECO:0000313" key="1">
    <source>
        <dbReference type="EMBL" id="MBS4223921.1"/>
    </source>
</evidence>
<proteinExistence type="predicted"/>
<gene>
    <name evidence="1" type="ORF">KHA91_14350</name>
</gene>
<comment type="caution">
    <text evidence="1">The sequence shown here is derived from an EMBL/GenBank/DDBJ whole genome shotgun (WGS) entry which is preliminary data.</text>
</comment>
<organism evidence="1 2">
    <name type="scientific">Lederbergia citrea</name>
    <dbReference type="NCBI Taxonomy" id="2833581"/>
    <lineage>
        <taxon>Bacteria</taxon>
        <taxon>Bacillati</taxon>
        <taxon>Bacillota</taxon>
        <taxon>Bacilli</taxon>
        <taxon>Bacillales</taxon>
        <taxon>Bacillaceae</taxon>
        <taxon>Lederbergia</taxon>
    </lineage>
</organism>
<dbReference type="RefSeq" id="WP_213098985.1">
    <property type="nucleotide sequence ID" value="NZ_JAGYPH010000003.1"/>
</dbReference>
<name>A0A942Z6D8_9BACI</name>
<protein>
    <submittedName>
        <fullName evidence="1">Uncharacterized protein</fullName>
    </submittedName>
</protein>
<accession>A0A942Z6D8</accession>
<evidence type="ECO:0000313" key="2">
    <source>
        <dbReference type="Proteomes" id="UP000676456"/>
    </source>
</evidence>
<sequence>MAVKKDELAEMVYYLSEKDIPLVYNLLTRLINQPKDEHIAYDNEPLTEKDLEAIKEAEEDYKHGRTIPFEEIEDDI</sequence>
<keyword evidence="2" id="KW-1185">Reference proteome</keyword>
<dbReference type="AlphaFoldDB" id="A0A942Z6D8"/>
<dbReference type="Proteomes" id="UP000676456">
    <property type="component" value="Unassembled WGS sequence"/>
</dbReference>
<dbReference type="EMBL" id="JAGYPN010000003">
    <property type="protein sequence ID" value="MBS4223921.1"/>
    <property type="molecule type" value="Genomic_DNA"/>
</dbReference>
<reference evidence="1 2" key="1">
    <citation type="submission" date="2021-05" db="EMBL/GenBank/DDBJ databases">
        <title>Novel Bacillus species.</title>
        <authorList>
            <person name="Liu G."/>
        </authorList>
    </citation>
    <scope>NUCLEOTIDE SEQUENCE [LARGE SCALE GENOMIC DNA]</scope>
    <source>
        <strain evidence="1 2">FJAT-49682</strain>
    </source>
</reference>